<dbReference type="GO" id="GO:0006310">
    <property type="term" value="P:DNA recombination"/>
    <property type="evidence" value="ECO:0007669"/>
    <property type="project" value="UniProtKB-KW"/>
</dbReference>
<dbReference type="Gene3D" id="1.10.443.10">
    <property type="entry name" value="Intergrase catalytic core"/>
    <property type="match status" value="1"/>
</dbReference>
<dbReference type="PROSITE" id="PS51900">
    <property type="entry name" value="CB"/>
    <property type="match status" value="1"/>
</dbReference>
<dbReference type="InterPro" id="IPR050090">
    <property type="entry name" value="Tyrosine_recombinase_XerCD"/>
</dbReference>
<dbReference type="GO" id="GO:0003677">
    <property type="term" value="F:DNA binding"/>
    <property type="evidence" value="ECO:0007669"/>
    <property type="project" value="UniProtKB-UniRule"/>
</dbReference>
<dbReference type="Proteomes" id="UP000190162">
    <property type="component" value="Unassembled WGS sequence"/>
</dbReference>
<dbReference type="InterPro" id="IPR011010">
    <property type="entry name" value="DNA_brk_join_enz"/>
</dbReference>
<keyword evidence="1" id="KW-0229">DNA integration</keyword>
<keyword evidence="2 4" id="KW-0238">DNA-binding</keyword>
<proteinExistence type="predicted"/>
<reference evidence="8" key="1">
    <citation type="submission" date="2017-02" db="EMBL/GenBank/DDBJ databases">
        <authorList>
            <person name="Varghese N."/>
            <person name="Submissions S."/>
        </authorList>
    </citation>
    <scope>NUCLEOTIDE SEQUENCE [LARGE SCALE GENOMIC DNA]</scope>
    <source>
        <strain evidence="8">DSM 22720</strain>
    </source>
</reference>
<dbReference type="AlphaFoldDB" id="A0A1T4VZ18"/>
<keyword evidence="8" id="KW-1185">Reference proteome</keyword>
<name>A0A1T4VZ18_9GAMM</name>
<dbReference type="InterPro" id="IPR013762">
    <property type="entry name" value="Integrase-like_cat_sf"/>
</dbReference>
<dbReference type="RefSeq" id="WP_078754585.1">
    <property type="nucleotide sequence ID" value="NZ_FUXU01000126.1"/>
</dbReference>
<evidence type="ECO:0000259" key="6">
    <source>
        <dbReference type="PROSITE" id="PS51900"/>
    </source>
</evidence>
<accession>A0A1T4VZ18</accession>
<dbReference type="InterPro" id="IPR044068">
    <property type="entry name" value="CB"/>
</dbReference>
<dbReference type="Pfam" id="PF00589">
    <property type="entry name" value="Phage_integrase"/>
    <property type="match status" value="1"/>
</dbReference>
<gene>
    <name evidence="7" type="ORF">SAMN02745132_04556</name>
</gene>
<dbReference type="InterPro" id="IPR002104">
    <property type="entry name" value="Integrase_catalytic"/>
</dbReference>
<dbReference type="CDD" id="cd00796">
    <property type="entry name" value="INT_Rci_Hp1_C"/>
    <property type="match status" value="1"/>
</dbReference>
<evidence type="ECO:0000313" key="7">
    <source>
        <dbReference type="EMBL" id="SKA70233.1"/>
    </source>
</evidence>
<dbReference type="PANTHER" id="PTHR30349:SF93">
    <property type="entry name" value="FELS-2 PROPHAGE PROTEIN"/>
    <property type="match status" value="1"/>
</dbReference>
<dbReference type="PANTHER" id="PTHR30349">
    <property type="entry name" value="PHAGE INTEGRASE-RELATED"/>
    <property type="match status" value="1"/>
</dbReference>
<dbReference type="OrthoDB" id="9795573at2"/>
<dbReference type="InterPro" id="IPR057084">
    <property type="entry name" value="Int_N"/>
</dbReference>
<evidence type="ECO:0000256" key="4">
    <source>
        <dbReference type="PROSITE-ProRule" id="PRU01248"/>
    </source>
</evidence>
<feature type="domain" description="Tyr recombinase" evidence="5">
    <location>
        <begin position="159"/>
        <end position="316"/>
    </location>
</feature>
<dbReference type="EMBL" id="FUXU01000126">
    <property type="protein sequence ID" value="SKA70233.1"/>
    <property type="molecule type" value="Genomic_DNA"/>
</dbReference>
<dbReference type="SUPFAM" id="SSF56349">
    <property type="entry name" value="DNA breaking-rejoining enzymes"/>
    <property type="match status" value="1"/>
</dbReference>
<dbReference type="GO" id="GO:0015074">
    <property type="term" value="P:DNA integration"/>
    <property type="evidence" value="ECO:0007669"/>
    <property type="project" value="UniProtKB-KW"/>
</dbReference>
<evidence type="ECO:0000313" key="8">
    <source>
        <dbReference type="Proteomes" id="UP000190162"/>
    </source>
</evidence>
<keyword evidence="3" id="KW-0233">DNA recombination</keyword>
<feature type="domain" description="Core-binding (CB)" evidence="6">
    <location>
        <begin position="58"/>
        <end position="137"/>
    </location>
</feature>
<sequence>MSVKSIPGGYEVDCRPNGRYGKRYRKRFKTRGEALQYERWLLSTHHNKPWLERPTDKRPLTMLIDRWYELHGQQLKSGQKERQHLLNLASDLGDPIASKVTKSAFSQYRANKMQQGKKAATINRNHNRLSSVFTVLITAGEYYGEHPLKGLSKLSEPSREMGFLSLSEVKALIDKLDGDPLLIARVCLETGARWSEAATLTKSQVVNGKITFLNTKNGKNRTVPIHVELSNALVKQPGRKLFAANCYGAFYAVLKEMAFDLPKGQAAHVLRHTFASHFIMNGGNILTLQKVLGHANILQTMTYAHLAPDYLSEAIALNPLSTFRPNCQN</sequence>
<dbReference type="Pfam" id="PF24624">
    <property type="entry name" value="Int_N"/>
    <property type="match status" value="1"/>
</dbReference>
<evidence type="ECO:0000256" key="3">
    <source>
        <dbReference type="ARBA" id="ARBA00023172"/>
    </source>
</evidence>
<evidence type="ECO:0000256" key="2">
    <source>
        <dbReference type="ARBA" id="ARBA00023125"/>
    </source>
</evidence>
<organism evidence="7 8">
    <name type="scientific">Enterovibrio nigricans DSM 22720</name>
    <dbReference type="NCBI Taxonomy" id="1121868"/>
    <lineage>
        <taxon>Bacteria</taxon>
        <taxon>Pseudomonadati</taxon>
        <taxon>Pseudomonadota</taxon>
        <taxon>Gammaproteobacteria</taxon>
        <taxon>Vibrionales</taxon>
        <taxon>Vibrionaceae</taxon>
        <taxon>Enterovibrio</taxon>
    </lineage>
</organism>
<evidence type="ECO:0000256" key="1">
    <source>
        <dbReference type="ARBA" id="ARBA00022908"/>
    </source>
</evidence>
<evidence type="ECO:0000259" key="5">
    <source>
        <dbReference type="PROSITE" id="PS51898"/>
    </source>
</evidence>
<dbReference type="PROSITE" id="PS51898">
    <property type="entry name" value="TYR_RECOMBINASE"/>
    <property type="match status" value="1"/>
</dbReference>
<protein>
    <submittedName>
        <fullName evidence="7">Site-specific recombinase XerD</fullName>
    </submittedName>
</protein>